<protein>
    <submittedName>
        <fullName evidence="4">Signal peptide peptidase SppA</fullName>
    </submittedName>
</protein>
<name>A0A1W1UXK0_9DEIO</name>
<evidence type="ECO:0000256" key="1">
    <source>
        <dbReference type="ARBA" id="ARBA00008683"/>
    </source>
</evidence>
<dbReference type="STRING" id="695939.SAMN00790413_03550"/>
<comment type="similarity">
    <text evidence="1">Belongs to the peptidase S49 family.</text>
</comment>
<dbReference type="OrthoDB" id="57985at2"/>
<proteinExistence type="inferred from homology"/>
<dbReference type="InterPro" id="IPR033855">
    <property type="entry name" value="Protein_C"/>
</dbReference>
<dbReference type="EMBL" id="FWWU01000008">
    <property type="protein sequence ID" value="SMB85807.1"/>
    <property type="molecule type" value="Genomic_DNA"/>
</dbReference>
<feature type="compositionally biased region" description="Polar residues" evidence="2">
    <location>
        <begin position="468"/>
        <end position="478"/>
    </location>
</feature>
<dbReference type="PANTHER" id="PTHR42987">
    <property type="entry name" value="PEPTIDASE S49"/>
    <property type="match status" value="1"/>
</dbReference>
<dbReference type="Proteomes" id="UP000192582">
    <property type="component" value="Unassembled WGS sequence"/>
</dbReference>
<dbReference type="InterPro" id="IPR002142">
    <property type="entry name" value="Peptidase_S49"/>
</dbReference>
<dbReference type="InterPro" id="IPR029045">
    <property type="entry name" value="ClpP/crotonase-like_dom_sf"/>
</dbReference>
<evidence type="ECO:0000313" key="5">
    <source>
        <dbReference type="Proteomes" id="UP000192582"/>
    </source>
</evidence>
<dbReference type="Pfam" id="PF01343">
    <property type="entry name" value="Peptidase_S49"/>
    <property type="match status" value="1"/>
</dbReference>
<sequence length="478" mass="50441">MPAEKTRSPTRLSGITALIMNGRWAIKQSELNDIVTGFNTYLKGNVAGDDVLTQVREARSRRAEQTQQAQDQSVGVAILPMHGTIFPRGSMMVDLCGALDAHSFAARVRAAANDSTVASIVLDVDSGGGAVSGVDVAAEAVRYAATQKRVTAVVNTMACSAAYWIASGATEIVVTPAGEVGSIGVIGTHTDETAWLDEQGLKVTYVRSTDRKALGQSAEAMDGAVLEQWQSEITRIHDLFVADIAAGRSVTVATAKKWGTGDVWFGQEAVDAGLADSVGTLDSVMQDHLTAAKPTPTSTVRQGQTRPAGETPQEGHVILTVKDRTGKTHTIDTESATAQADAQGTVTGLETGAYEAGVQQQRELMATALSIEVNDLTAERLKQVREAAWNGAAYRADLESKVAALATSVYGAENKTALDRMARLAGKAEIEDLQGMVDDLTAQKNAKFPNSRLSVDAPEKPEQEEDTQASATATVIGI</sequence>
<evidence type="ECO:0000313" key="4">
    <source>
        <dbReference type="EMBL" id="SMB85807.1"/>
    </source>
</evidence>
<dbReference type="AlphaFoldDB" id="A0A1W1UXK0"/>
<dbReference type="GO" id="GO:0008233">
    <property type="term" value="F:peptidase activity"/>
    <property type="evidence" value="ECO:0007669"/>
    <property type="project" value="InterPro"/>
</dbReference>
<dbReference type="GO" id="GO:0006508">
    <property type="term" value="P:proteolysis"/>
    <property type="evidence" value="ECO:0007669"/>
    <property type="project" value="InterPro"/>
</dbReference>
<dbReference type="SUPFAM" id="SSF52096">
    <property type="entry name" value="ClpP/crotonase"/>
    <property type="match status" value="1"/>
</dbReference>
<reference evidence="4 5" key="1">
    <citation type="submission" date="2017-04" db="EMBL/GenBank/DDBJ databases">
        <authorList>
            <person name="Afonso C.L."/>
            <person name="Miller P.J."/>
            <person name="Scott M.A."/>
            <person name="Spackman E."/>
            <person name="Goraichik I."/>
            <person name="Dimitrov K.M."/>
            <person name="Suarez D.L."/>
            <person name="Swayne D.E."/>
        </authorList>
    </citation>
    <scope>NUCLEOTIDE SEQUENCE [LARGE SCALE GENOMIC DNA]</scope>
    <source>
        <strain evidence="4 5">KR-140</strain>
    </source>
</reference>
<accession>A0A1W1UXK0</accession>
<keyword evidence="5" id="KW-1185">Reference proteome</keyword>
<dbReference type="Gene3D" id="3.90.226.10">
    <property type="entry name" value="2-enoyl-CoA Hydratase, Chain A, domain 1"/>
    <property type="match status" value="2"/>
</dbReference>
<feature type="domain" description="Peptidase S49" evidence="3">
    <location>
        <begin position="145"/>
        <end position="287"/>
    </location>
</feature>
<dbReference type="RefSeq" id="WP_084047471.1">
    <property type="nucleotide sequence ID" value="NZ_FWWU01000008.1"/>
</dbReference>
<evidence type="ECO:0000256" key="2">
    <source>
        <dbReference type="SAM" id="MobiDB-lite"/>
    </source>
</evidence>
<organism evidence="4 5">
    <name type="scientific">Deinococcus hopiensis KR-140</name>
    <dbReference type="NCBI Taxonomy" id="695939"/>
    <lineage>
        <taxon>Bacteria</taxon>
        <taxon>Thermotogati</taxon>
        <taxon>Deinococcota</taxon>
        <taxon>Deinococci</taxon>
        <taxon>Deinococcales</taxon>
        <taxon>Deinococcaceae</taxon>
        <taxon>Deinococcus</taxon>
    </lineage>
</organism>
<dbReference type="CDD" id="cd07022">
    <property type="entry name" value="S49_Sppa_36K_type"/>
    <property type="match status" value="1"/>
</dbReference>
<gene>
    <name evidence="4" type="ORF">SAMN00790413_03550</name>
</gene>
<evidence type="ECO:0000259" key="3">
    <source>
        <dbReference type="Pfam" id="PF01343"/>
    </source>
</evidence>
<feature type="compositionally biased region" description="Polar residues" evidence="2">
    <location>
        <begin position="295"/>
        <end position="305"/>
    </location>
</feature>
<dbReference type="PANTHER" id="PTHR42987:SF4">
    <property type="entry name" value="PROTEASE SOHB-RELATED"/>
    <property type="match status" value="1"/>
</dbReference>
<feature type="region of interest" description="Disordered" evidence="2">
    <location>
        <begin position="450"/>
        <end position="478"/>
    </location>
</feature>
<feature type="region of interest" description="Disordered" evidence="2">
    <location>
        <begin position="293"/>
        <end position="312"/>
    </location>
</feature>